<keyword evidence="2" id="KW-0813">Transport</keyword>
<evidence type="ECO:0000256" key="2">
    <source>
        <dbReference type="ARBA" id="ARBA00022448"/>
    </source>
</evidence>
<feature type="domain" description="ABC transporter" evidence="6">
    <location>
        <begin position="416"/>
        <end position="649"/>
    </location>
</feature>
<protein>
    <submittedName>
        <fullName evidence="7">ATP-binding cassette domain-containing protein</fullName>
    </submittedName>
</protein>
<dbReference type="GO" id="GO:0140359">
    <property type="term" value="F:ABC-type transporter activity"/>
    <property type="evidence" value="ECO:0007669"/>
    <property type="project" value="InterPro"/>
</dbReference>
<proteinExistence type="inferred from homology"/>
<dbReference type="Gene3D" id="3.40.50.300">
    <property type="entry name" value="P-loop containing nucleotide triphosphate hydrolases"/>
    <property type="match status" value="2"/>
</dbReference>
<accession>A0AAE9Y7S1</accession>
<dbReference type="Pfam" id="PF00005">
    <property type="entry name" value="ABC_tran"/>
    <property type="match status" value="2"/>
</dbReference>
<dbReference type="InterPro" id="IPR027417">
    <property type="entry name" value="P-loop_NTPase"/>
</dbReference>
<dbReference type="PANTHER" id="PTHR46743:SF2">
    <property type="entry name" value="TEICHOIC ACIDS EXPORT ATP-BINDING PROTEIN TAGH"/>
    <property type="match status" value="1"/>
</dbReference>
<dbReference type="SMART" id="SM00382">
    <property type="entry name" value="AAA"/>
    <property type="match status" value="2"/>
</dbReference>
<keyword evidence="4 7" id="KW-0067">ATP-binding</keyword>
<reference evidence="7" key="1">
    <citation type="submission" date="2023-01" db="EMBL/GenBank/DDBJ databases">
        <title>The diversity of Class Acidimicrobiia in South China Sea sediment environments and the proposal of Iamia marina sp. nov., a novel species of the genus Iamia.</title>
        <authorList>
            <person name="He Y."/>
            <person name="Tian X."/>
        </authorList>
    </citation>
    <scope>NUCLEOTIDE SEQUENCE</scope>
    <source>
        <strain evidence="7">DSM 19957</strain>
    </source>
</reference>
<dbReference type="GO" id="GO:0005524">
    <property type="term" value="F:ATP binding"/>
    <property type="evidence" value="ECO:0007669"/>
    <property type="project" value="UniProtKB-KW"/>
</dbReference>
<dbReference type="InterPro" id="IPR003593">
    <property type="entry name" value="AAA+_ATPase"/>
</dbReference>
<evidence type="ECO:0000259" key="6">
    <source>
        <dbReference type="PROSITE" id="PS50893"/>
    </source>
</evidence>
<dbReference type="GO" id="GO:0016887">
    <property type="term" value="F:ATP hydrolysis activity"/>
    <property type="evidence" value="ECO:0007669"/>
    <property type="project" value="InterPro"/>
</dbReference>
<feature type="region of interest" description="Disordered" evidence="5">
    <location>
        <begin position="392"/>
        <end position="412"/>
    </location>
</feature>
<comment type="similarity">
    <text evidence="1">Belongs to the ABC transporter superfamily.</text>
</comment>
<dbReference type="EMBL" id="CP116942">
    <property type="protein sequence ID" value="WCO65879.1"/>
    <property type="molecule type" value="Genomic_DNA"/>
</dbReference>
<evidence type="ECO:0000256" key="3">
    <source>
        <dbReference type="ARBA" id="ARBA00022741"/>
    </source>
</evidence>
<dbReference type="InterPro" id="IPR015860">
    <property type="entry name" value="ABC_transpr_TagH-like"/>
</dbReference>
<dbReference type="PANTHER" id="PTHR46743">
    <property type="entry name" value="TEICHOIC ACIDS EXPORT ATP-BINDING PROTEIN TAGH"/>
    <property type="match status" value="1"/>
</dbReference>
<dbReference type="RefSeq" id="WP_272735405.1">
    <property type="nucleotide sequence ID" value="NZ_CP116942.1"/>
</dbReference>
<gene>
    <name evidence="7" type="ORF">PO878_15355</name>
</gene>
<dbReference type="AlphaFoldDB" id="A0AAE9Y7S1"/>
<keyword evidence="8" id="KW-1185">Reference proteome</keyword>
<dbReference type="InterPro" id="IPR017871">
    <property type="entry name" value="ABC_transporter-like_CS"/>
</dbReference>
<dbReference type="GO" id="GO:0016020">
    <property type="term" value="C:membrane"/>
    <property type="evidence" value="ECO:0007669"/>
    <property type="project" value="InterPro"/>
</dbReference>
<evidence type="ECO:0000313" key="8">
    <source>
        <dbReference type="Proteomes" id="UP001216390"/>
    </source>
</evidence>
<dbReference type="InterPro" id="IPR003439">
    <property type="entry name" value="ABC_transporter-like_ATP-bd"/>
</dbReference>
<evidence type="ECO:0000256" key="1">
    <source>
        <dbReference type="ARBA" id="ARBA00005417"/>
    </source>
</evidence>
<dbReference type="PROSITE" id="PS50893">
    <property type="entry name" value="ABC_TRANSPORTER_2"/>
    <property type="match status" value="2"/>
</dbReference>
<sequence>MPSELALPGAVTDGSRAGPDPGALRFQRVGKVFGPGRGWSPRRRSHAAAPPPHAVLADVDLSVGPGESVGIIGPNGAGKSTLLRLLAGVTTPTTGSVEHGGRLAAMIDLGLGFHPDLTGWENIRCSAAFMTGGEGVGPEVEREVARFSGIEGALDHPLRAYSSGMQARLGFAVAVHVGADVLVVDEVLAVGDREFQERCVTRINDLVASGTTLLFVSHDMALVGRVCQRAVQLRQGHLIDDGPVREVVERYLVRVPSQHRRAERATSRLTSFRATHPVIQPWNPIELEVTVDVGPVSGPLELGVDLEIPTSTPGLVVSSARSTLDLGAGRGRFLLRGTSLPYPGDSGVLRLIGSLVDPGRQRLLDLDEAEVQVGSTGRLGNPHLATECTWSMTDPVPVGTEPTGSRPGGSPGAAVARLRQVSKRYRQARQGRLRRPARAEDTLAVDRLDLDLRAGEVLGIMGPNGVGKSTVLRLLAGITEPDVGEVDVEGRVVAALELGVGFHPHLSGRQNLQASGGLLGLTGAELAARLDQILEFAGIGAAVDDEVRTYSAGMRARLGFALAIHASPDVLLLDELLAVGDDDFRRRALDAVRALCDEGAAVALVSHDLEMLAQVCTDVMVMAGGRCADVGPAELVLERADRPWWGSTGDLADRGVRIDAFDLSPRHVPAMGRVELHGAITVTSPSPTVRLEVAYRVRPVDPHTVVTADMVDGCTMFLQVVQPSGALAEPGTRHFTASIDRNFLVGAFDVVLSAIDGRDGAVVAETWRPVTVGAAREEGFPGAPFAFTWEVEPLAAPSGPGQGGHE</sequence>
<name>A0AAE9Y7S1_9ACTN</name>
<keyword evidence="3" id="KW-0547">Nucleotide-binding</keyword>
<organism evidence="7 8">
    <name type="scientific">Iamia majanohamensis</name>
    <dbReference type="NCBI Taxonomy" id="467976"/>
    <lineage>
        <taxon>Bacteria</taxon>
        <taxon>Bacillati</taxon>
        <taxon>Actinomycetota</taxon>
        <taxon>Acidimicrobiia</taxon>
        <taxon>Acidimicrobiales</taxon>
        <taxon>Iamiaceae</taxon>
        <taxon>Iamia</taxon>
    </lineage>
</organism>
<feature type="domain" description="ABC transporter" evidence="6">
    <location>
        <begin position="24"/>
        <end position="260"/>
    </location>
</feature>
<dbReference type="InterPro" id="IPR050683">
    <property type="entry name" value="Bact_Polysacc_Export_ATP-bd"/>
</dbReference>
<evidence type="ECO:0000256" key="4">
    <source>
        <dbReference type="ARBA" id="ARBA00022840"/>
    </source>
</evidence>
<evidence type="ECO:0000313" key="7">
    <source>
        <dbReference type="EMBL" id="WCO65879.1"/>
    </source>
</evidence>
<dbReference type="KEGG" id="ima:PO878_15355"/>
<dbReference type="Proteomes" id="UP001216390">
    <property type="component" value="Chromosome"/>
</dbReference>
<dbReference type="PROSITE" id="PS00211">
    <property type="entry name" value="ABC_TRANSPORTER_1"/>
    <property type="match status" value="2"/>
</dbReference>
<feature type="region of interest" description="Disordered" evidence="5">
    <location>
        <begin position="1"/>
        <end position="24"/>
    </location>
</feature>
<dbReference type="SUPFAM" id="SSF52540">
    <property type="entry name" value="P-loop containing nucleoside triphosphate hydrolases"/>
    <property type="match status" value="2"/>
</dbReference>
<dbReference type="CDD" id="cd03220">
    <property type="entry name" value="ABC_KpsT_Wzt"/>
    <property type="match status" value="2"/>
</dbReference>
<evidence type="ECO:0000256" key="5">
    <source>
        <dbReference type="SAM" id="MobiDB-lite"/>
    </source>
</evidence>